<evidence type="ECO:0000313" key="10">
    <source>
        <dbReference type="Proteomes" id="UP000233618"/>
    </source>
</evidence>
<keyword evidence="5" id="KW-0998">Cell outer membrane</keyword>
<evidence type="ECO:0000256" key="1">
    <source>
        <dbReference type="ARBA" id="ARBA00004442"/>
    </source>
</evidence>
<dbReference type="AlphaFoldDB" id="A0A2N3ICJ0"/>
<reference evidence="9 10" key="1">
    <citation type="journal article" date="2017" name="Front. Microbiol.">
        <title>Labilibaculum manganireducens gen. nov., sp. nov. and Labilibaculum filiforme sp. nov., Novel Bacteroidetes Isolated from Subsurface Sediments of the Baltic Sea.</title>
        <authorList>
            <person name="Vandieken V."/>
            <person name="Marshall I.P."/>
            <person name="Niemann H."/>
            <person name="Engelen B."/>
            <person name="Cypionka H."/>
        </authorList>
    </citation>
    <scope>NUCLEOTIDE SEQUENCE [LARGE SCALE GENOMIC DNA]</scope>
    <source>
        <strain evidence="9 10">59.10-2M</strain>
    </source>
</reference>
<dbReference type="PROSITE" id="PS51257">
    <property type="entry name" value="PROKAR_LIPOPROTEIN"/>
    <property type="match status" value="1"/>
</dbReference>
<keyword evidence="3 6" id="KW-0732">Signal</keyword>
<evidence type="ECO:0000256" key="2">
    <source>
        <dbReference type="ARBA" id="ARBA00006275"/>
    </source>
</evidence>
<keyword evidence="4" id="KW-0472">Membrane</keyword>
<dbReference type="EMBL" id="MVDE01000005">
    <property type="protein sequence ID" value="PKQ68084.1"/>
    <property type="molecule type" value="Genomic_DNA"/>
</dbReference>
<gene>
    <name evidence="9" type="ORF">BZG01_04835</name>
</gene>
<organism evidence="9 10">
    <name type="scientific">Labilibaculum manganireducens</name>
    <dbReference type="NCBI Taxonomy" id="1940525"/>
    <lineage>
        <taxon>Bacteria</taxon>
        <taxon>Pseudomonadati</taxon>
        <taxon>Bacteroidota</taxon>
        <taxon>Bacteroidia</taxon>
        <taxon>Marinilabiliales</taxon>
        <taxon>Marinifilaceae</taxon>
        <taxon>Labilibaculum</taxon>
    </lineage>
</organism>
<evidence type="ECO:0000256" key="4">
    <source>
        <dbReference type="ARBA" id="ARBA00023136"/>
    </source>
</evidence>
<proteinExistence type="inferred from homology"/>
<feature type="domain" description="RagB/SusD" evidence="7">
    <location>
        <begin position="357"/>
        <end position="437"/>
    </location>
</feature>
<dbReference type="Gene3D" id="1.25.40.390">
    <property type="match status" value="1"/>
</dbReference>
<protein>
    <recommendedName>
        <fullName evidence="11">RagB/SusD family nutrient uptake outer membrane protein</fullName>
    </recommendedName>
</protein>
<comment type="subcellular location">
    <subcellularLocation>
        <location evidence="1">Cell outer membrane</location>
    </subcellularLocation>
</comment>
<dbReference type="InterPro" id="IPR033985">
    <property type="entry name" value="SusD-like_N"/>
</dbReference>
<dbReference type="InterPro" id="IPR011990">
    <property type="entry name" value="TPR-like_helical_dom_sf"/>
</dbReference>
<comment type="similarity">
    <text evidence="2">Belongs to the SusD family.</text>
</comment>
<evidence type="ECO:0000259" key="8">
    <source>
        <dbReference type="Pfam" id="PF14322"/>
    </source>
</evidence>
<feature type="signal peptide" evidence="6">
    <location>
        <begin position="1"/>
        <end position="21"/>
    </location>
</feature>
<evidence type="ECO:0008006" key="11">
    <source>
        <dbReference type="Google" id="ProtNLM"/>
    </source>
</evidence>
<dbReference type="Pfam" id="PF07980">
    <property type="entry name" value="SusD_RagB"/>
    <property type="match status" value="1"/>
</dbReference>
<dbReference type="SUPFAM" id="SSF48452">
    <property type="entry name" value="TPR-like"/>
    <property type="match status" value="1"/>
</dbReference>
<keyword evidence="10" id="KW-1185">Reference proteome</keyword>
<sequence length="466" mass="52244">MKFIKSLLIVLSILIFTGCDSFLDLDPQQSIDTNKVLTNAENIELTLVGTYPIVRDAYGQNMFHFSELLADNGEFDFRGTFSQPRDLINKDLVDNFSWADDAWNLAYDAINRTNIVLDYKDVLAESDQDEISGQAMFLRGLLYFDMVRFYAKPYVAGQANNQPGVPLVLHSNFDVSKVEYPERATVDEVYDQAITDLTLAKSLLGEDSFYANKYAAAAILSRIYLQKGMYEEAAIEANFVIINSGFDLAEVPFKAYNNESNGIEDVFTFQQNNDDNIGESNAGMATFYASTDATGRSDFQITNVQMDKYEPGDLRGEVQVDLGNGSKIGDVKSIYYLGFGSNSRGGTFCAKWLDFKTNLTFVRLAEMYLTRAEGNFEAATVLGATPLDDINKIRERAGLDPLGALTQAAIRKERKLELAYEGFRLHDVKRWKESVGTLAYDDPTLVMPIPKREIDVNDKLTQNEGY</sequence>
<dbReference type="RefSeq" id="WP_101308717.1">
    <property type="nucleotide sequence ID" value="NZ_MVDE01000005.1"/>
</dbReference>
<evidence type="ECO:0000256" key="3">
    <source>
        <dbReference type="ARBA" id="ARBA00022729"/>
    </source>
</evidence>
<dbReference type="InterPro" id="IPR012944">
    <property type="entry name" value="SusD_RagB_dom"/>
</dbReference>
<evidence type="ECO:0000256" key="6">
    <source>
        <dbReference type="SAM" id="SignalP"/>
    </source>
</evidence>
<dbReference type="GO" id="GO:0009279">
    <property type="term" value="C:cell outer membrane"/>
    <property type="evidence" value="ECO:0007669"/>
    <property type="project" value="UniProtKB-SubCell"/>
</dbReference>
<feature type="domain" description="SusD-like N-terminal" evidence="8">
    <location>
        <begin position="22"/>
        <end position="225"/>
    </location>
</feature>
<accession>A0A2N3ICJ0</accession>
<feature type="chain" id="PRO_5014962832" description="RagB/SusD family nutrient uptake outer membrane protein" evidence="6">
    <location>
        <begin position="22"/>
        <end position="466"/>
    </location>
</feature>
<dbReference type="Proteomes" id="UP000233618">
    <property type="component" value="Unassembled WGS sequence"/>
</dbReference>
<name>A0A2N3ICJ0_9BACT</name>
<comment type="caution">
    <text evidence="9">The sequence shown here is derived from an EMBL/GenBank/DDBJ whole genome shotgun (WGS) entry which is preliminary data.</text>
</comment>
<dbReference type="Pfam" id="PF14322">
    <property type="entry name" value="SusD-like_3"/>
    <property type="match status" value="1"/>
</dbReference>
<evidence type="ECO:0000256" key="5">
    <source>
        <dbReference type="ARBA" id="ARBA00023237"/>
    </source>
</evidence>
<evidence type="ECO:0000313" key="9">
    <source>
        <dbReference type="EMBL" id="PKQ68084.1"/>
    </source>
</evidence>
<evidence type="ECO:0000259" key="7">
    <source>
        <dbReference type="Pfam" id="PF07980"/>
    </source>
</evidence>